<evidence type="ECO:0000256" key="1">
    <source>
        <dbReference type="SAM" id="MobiDB-lite"/>
    </source>
</evidence>
<dbReference type="AlphaFoldDB" id="A0A5B7H6I8"/>
<dbReference type="Proteomes" id="UP000324222">
    <property type="component" value="Unassembled WGS sequence"/>
</dbReference>
<name>A0A5B7H6I8_PORTR</name>
<evidence type="ECO:0000313" key="3">
    <source>
        <dbReference type="Proteomes" id="UP000324222"/>
    </source>
</evidence>
<comment type="caution">
    <text evidence="2">The sequence shown here is derived from an EMBL/GenBank/DDBJ whole genome shotgun (WGS) entry which is preliminary data.</text>
</comment>
<accession>A0A5B7H6I8</accession>
<feature type="region of interest" description="Disordered" evidence="1">
    <location>
        <begin position="1"/>
        <end position="81"/>
    </location>
</feature>
<dbReference type="EMBL" id="VSRR010023068">
    <property type="protein sequence ID" value="MPC65215.1"/>
    <property type="molecule type" value="Genomic_DNA"/>
</dbReference>
<gene>
    <name evidence="2" type="ORF">E2C01_059347</name>
</gene>
<evidence type="ECO:0000313" key="2">
    <source>
        <dbReference type="EMBL" id="MPC65215.1"/>
    </source>
</evidence>
<reference evidence="2 3" key="1">
    <citation type="submission" date="2019-05" db="EMBL/GenBank/DDBJ databases">
        <title>Another draft genome of Portunus trituberculatus and its Hox gene families provides insights of decapod evolution.</title>
        <authorList>
            <person name="Jeong J.-H."/>
            <person name="Song I."/>
            <person name="Kim S."/>
            <person name="Choi T."/>
            <person name="Kim D."/>
            <person name="Ryu S."/>
            <person name="Kim W."/>
        </authorList>
    </citation>
    <scope>NUCLEOTIDE SEQUENCE [LARGE SCALE GENOMIC DNA]</scope>
    <source>
        <tissue evidence="2">Muscle</tissue>
    </source>
</reference>
<keyword evidence="3" id="KW-1185">Reference proteome</keyword>
<organism evidence="2 3">
    <name type="scientific">Portunus trituberculatus</name>
    <name type="common">Swimming crab</name>
    <name type="synonym">Neptunus trituberculatus</name>
    <dbReference type="NCBI Taxonomy" id="210409"/>
    <lineage>
        <taxon>Eukaryota</taxon>
        <taxon>Metazoa</taxon>
        <taxon>Ecdysozoa</taxon>
        <taxon>Arthropoda</taxon>
        <taxon>Crustacea</taxon>
        <taxon>Multicrustacea</taxon>
        <taxon>Malacostraca</taxon>
        <taxon>Eumalacostraca</taxon>
        <taxon>Eucarida</taxon>
        <taxon>Decapoda</taxon>
        <taxon>Pleocyemata</taxon>
        <taxon>Brachyura</taxon>
        <taxon>Eubrachyura</taxon>
        <taxon>Portunoidea</taxon>
        <taxon>Portunidae</taxon>
        <taxon>Portuninae</taxon>
        <taxon>Portunus</taxon>
    </lineage>
</organism>
<protein>
    <submittedName>
        <fullName evidence="2">Uncharacterized protein</fullName>
    </submittedName>
</protein>
<feature type="compositionally biased region" description="Low complexity" evidence="1">
    <location>
        <begin position="56"/>
        <end position="69"/>
    </location>
</feature>
<proteinExistence type="predicted"/>
<sequence length="81" mass="8479">MRIAERGAAERGGLQGGMAKRGREEWERNGTGCGGTRQDGKQTSQATSTPSPIPSSPTTTTTTTSTTTTRRAGPIWRDGGV</sequence>